<reference evidence="1 2" key="1">
    <citation type="journal article" date="2023" name="J. Hered.">
        <title>Chromosome-level genome of the wood stork (Mycteria americana) provides insight into avian chromosome evolution.</title>
        <authorList>
            <person name="Flamio R. Jr."/>
            <person name="Ramstad K.M."/>
        </authorList>
    </citation>
    <scope>NUCLEOTIDE SEQUENCE [LARGE SCALE GENOMIC DNA]</scope>
    <source>
        <strain evidence="1">JAX WOST 10</strain>
    </source>
</reference>
<organism evidence="1 2">
    <name type="scientific">Mycteria americana</name>
    <name type="common">Wood stork</name>
    <dbReference type="NCBI Taxonomy" id="33587"/>
    <lineage>
        <taxon>Eukaryota</taxon>
        <taxon>Metazoa</taxon>
        <taxon>Chordata</taxon>
        <taxon>Craniata</taxon>
        <taxon>Vertebrata</taxon>
        <taxon>Euteleostomi</taxon>
        <taxon>Archelosauria</taxon>
        <taxon>Archosauria</taxon>
        <taxon>Dinosauria</taxon>
        <taxon>Saurischia</taxon>
        <taxon>Theropoda</taxon>
        <taxon>Coelurosauria</taxon>
        <taxon>Aves</taxon>
        <taxon>Neognathae</taxon>
        <taxon>Neoaves</taxon>
        <taxon>Aequornithes</taxon>
        <taxon>Ciconiiformes</taxon>
        <taxon>Ciconiidae</taxon>
        <taxon>Mycteria</taxon>
    </lineage>
</organism>
<dbReference type="AlphaFoldDB" id="A0AAN7RWX4"/>
<evidence type="ECO:0000313" key="2">
    <source>
        <dbReference type="Proteomes" id="UP001333110"/>
    </source>
</evidence>
<evidence type="ECO:0000313" key="1">
    <source>
        <dbReference type="EMBL" id="KAK4823609.1"/>
    </source>
</evidence>
<dbReference type="EMBL" id="JAUNZN010000003">
    <property type="protein sequence ID" value="KAK4823609.1"/>
    <property type="molecule type" value="Genomic_DNA"/>
</dbReference>
<keyword evidence="2" id="KW-1185">Reference proteome</keyword>
<evidence type="ECO:0008006" key="3">
    <source>
        <dbReference type="Google" id="ProtNLM"/>
    </source>
</evidence>
<sequence>MPDQADSRSDEMTGTVDEGKAVDIGYLDCSKAFNTVFHDILTVHTLNKFAVNIKLGGMVDTPDSCTEIQRDLNRLEKWADRNLMKFNKGK</sequence>
<comment type="caution">
    <text evidence="1">The sequence shown here is derived from an EMBL/GenBank/DDBJ whole genome shotgun (WGS) entry which is preliminary data.</text>
</comment>
<accession>A0AAN7RWX4</accession>
<proteinExistence type="predicted"/>
<name>A0AAN7RWX4_MYCAM</name>
<dbReference type="Proteomes" id="UP001333110">
    <property type="component" value="Unassembled WGS sequence"/>
</dbReference>
<gene>
    <name evidence="1" type="ORF">QYF61_004212</name>
</gene>
<protein>
    <recommendedName>
        <fullName evidence="3">Rna-directed dna polymerase from mobile element jockey-like</fullName>
    </recommendedName>
</protein>